<feature type="compositionally biased region" description="Low complexity" evidence="1">
    <location>
        <begin position="309"/>
        <end position="345"/>
    </location>
</feature>
<gene>
    <name evidence="2" type="ORF">DUNSADRAFT_5218</name>
</gene>
<dbReference type="EMBL" id="MU069636">
    <property type="protein sequence ID" value="KAF5836941.1"/>
    <property type="molecule type" value="Genomic_DNA"/>
</dbReference>
<feature type="compositionally biased region" description="Gly residues" evidence="1">
    <location>
        <begin position="151"/>
        <end position="195"/>
    </location>
</feature>
<reference evidence="2" key="1">
    <citation type="submission" date="2017-08" db="EMBL/GenBank/DDBJ databases">
        <authorList>
            <person name="Polle J.E."/>
            <person name="Barry K."/>
            <person name="Cushman J."/>
            <person name="Schmutz J."/>
            <person name="Tran D."/>
            <person name="Hathwaick L.T."/>
            <person name="Yim W.C."/>
            <person name="Jenkins J."/>
            <person name="Mckie-Krisberg Z.M."/>
            <person name="Prochnik S."/>
            <person name="Lindquist E."/>
            <person name="Dockter R.B."/>
            <person name="Adam C."/>
            <person name="Molina H."/>
            <person name="Bunkerborg J."/>
            <person name="Jin E."/>
            <person name="Buchheim M."/>
            <person name="Magnuson J."/>
        </authorList>
    </citation>
    <scope>NUCLEOTIDE SEQUENCE</scope>
    <source>
        <strain evidence="2">CCAP 19/18</strain>
    </source>
</reference>
<organism evidence="2 3">
    <name type="scientific">Dunaliella salina</name>
    <name type="common">Green alga</name>
    <name type="synonym">Protococcus salinus</name>
    <dbReference type="NCBI Taxonomy" id="3046"/>
    <lineage>
        <taxon>Eukaryota</taxon>
        <taxon>Viridiplantae</taxon>
        <taxon>Chlorophyta</taxon>
        <taxon>core chlorophytes</taxon>
        <taxon>Chlorophyceae</taxon>
        <taxon>CS clade</taxon>
        <taxon>Chlamydomonadales</taxon>
        <taxon>Dunaliellaceae</taxon>
        <taxon>Dunaliella</taxon>
    </lineage>
</organism>
<name>A0ABQ7GQQ5_DUNSA</name>
<evidence type="ECO:0000256" key="1">
    <source>
        <dbReference type="SAM" id="MobiDB-lite"/>
    </source>
</evidence>
<evidence type="ECO:0000313" key="3">
    <source>
        <dbReference type="Proteomes" id="UP000815325"/>
    </source>
</evidence>
<protein>
    <submittedName>
        <fullName evidence="2">Uncharacterized protein</fullName>
    </submittedName>
</protein>
<sequence length="450" mass="45768">MLQASPTFYGISNSNPDASVLDMMFDAWNDTPEQKQPARPSQVSHMMPQHQLYSTGSAPLPQQASFAHTSSGRARTTVAAMIEPDCDDGLLISPGPPSVSQPMADPGTSPGNTSGRVGKPGAPSAGESTVTGPEPGLRRAASRACNTDKGQGNGTAGAMDGGGTNGITGGAGSRGGGGASGGGGSKKGGKSGGSKGPKLVTRTDLRHDLTGRMLKLLWPDDNSWWDGQVASMALDSLRAIIFYSSTGEEEEVSLSEMVDKKELAWPPGESLSSGGSKAPSRAKSANAASKVPGQLHEAPQTHSKKKARPAATAAASGTGSKQASQGSQPQQQSQQQQHRGHSGAQPQAASGTSTLSGAGLASQAIAALLGGTLVCVRVCMGPALISQRTLVYKYPGMNGSQPSGWQYATVAGVQNGLLSVMYGPGQVEHLSPSNPGIAVRPPPQGPNSGW</sequence>
<feature type="region of interest" description="Disordered" evidence="1">
    <location>
        <begin position="265"/>
        <end position="355"/>
    </location>
</feature>
<accession>A0ABQ7GQQ5</accession>
<proteinExistence type="predicted"/>
<evidence type="ECO:0000313" key="2">
    <source>
        <dbReference type="EMBL" id="KAF5836941.1"/>
    </source>
</evidence>
<feature type="region of interest" description="Disordered" evidence="1">
    <location>
        <begin position="91"/>
        <end position="204"/>
    </location>
</feature>
<dbReference type="Proteomes" id="UP000815325">
    <property type="component" value="Unassembled WGS sequence"/>
</dbReference>
<comment type="caution">
    <text evidence="2">The sequence shown here is derived from an EMBL/GenBank/DDBJ whole genome shotgun (WGS) entry which is preliminary data.</text>
</comment>
<keyword evidence="3" id="KW-1185">Reference proteome</keyword>